<evidence type="ECO:0000256" key="5">
    <source>
        <dbReference type="SAM" id="MobiDB-lite"/>
    </source>
</evidence>
<dbReference type="SUPFAM" id="SSF46689">
    <property type="entry name" value="Homeodomain-like"/>
    <property type="match status" value="1"/>
</dbReference>
<gene>
    <name evidence="7" type="ORF">C731_4395</name>
</gene>
<dbReference type="Proteomes" id="UP000006265">
    <property type="component" value="Unassembled WGS sequence"/>
</dbReference>
<feature type="compositionally biased region" description="Basic and acidic residues" evidence="5">
    <location>
        <begin position="13"/>
        <end position="37"/>
    </location>
</feature>
<keyword evidence="2 4" id="KW-0238">DNA-binding</keyword>
<name>K5BDS0_MYCHD</name>
<dbReference type="PANTHER" id="PTHR30055:SF234">
    <property type="entry name" value="HTH-TYPE TRANSCRIPTIONAL REGULATOR BETI"/>
    <property type="match status" value="1"/>
</dbReference>
<dbReference type="eggNOG" id="COG1309">
    <property type="taxonomic scope" value="Bacteria"/>
</dbReference>
<evidence type="ECO:0000256" key="3">
    <source>
        <dbReference type="ARBA" id="ARBA00023163"/>
    </source>
</evidence>
<sequence length="260" mass="28912">MSASPLLVPPTSRDLKDARGVSAADDRPSSPDRAHPLDLVKHLDTPDSGSANCPGRMSAAAKRRKVTDLETERRLLLEAAMQVLERTGWWGFKVDSVLRQANLSTRSFYRHFQTKTDLLLAVLEDEMSRVTRHLVRLTSAAAAPYDKVQAYLAAIIDMAYRPQLTKRATLFSSQWRDLQQHYPETLRRCRQHLIAPLEQAIRDGQQAGIFRVEDPAAAATVVFYLAAGMTADEVTLGCAMPRAEFEAIILPFVDRALGIG</sequence>
<evidence type="ECO:0000259" key="6">
    <source>
        <dbReference type="PROSITE" id="PS50977"/>
    </source>
</evidence>
<keyword evidence="1" id="KW-0805">Transcription regulation</keyword>
<dbReference type="PRINTS" id="PR00455">
    <property type="entry name" value="HTHTETR"/>
</dbReference>
<feature type="region of interest" description="Disordered" evidence="5">
    <location>
        <begin position="1"/>
        <end position="37"/>
    </location>
</feature>
<dbReference type="SUPFAM" id="SSF48498">
    <property type="entry name" value="Tetracyclin repressor-like, C-terminal domain"/>
    <property type="match status" value="1"/>
</dbReference>
<evidence type="ECO:0000313" key="7">
    <source>
        <dbReference type="EMBL" id="EKF21656.1"/>
    </source>
</evidence>
<evidence type="ECO:0000256" key="1">
    <source>
        <dbReference type="ARBA" id="ARBA00023015"/>
    </source>
</evidence>
<dbReference type="PROSITE" id="PS50977">
    <property type="entry name" value="HTH_TETR_2"/>
    <property type="match status" value="1"/>
</dbReference>
<organism evidence="7 8">
    <name type="scientific">Mycolicibacterium hassiacum (strain DSM 44199 / CIP 105218 / JCM 12690 / 3849)</name>
    <name type="common">Mycobacterium hassiacum</name>
    <dbReference type="NCBI Taxonomy" id="1122247"/>
    <lineage>
        <taxon>Bacteria</taxon>
        <taxon>Bacillati</taxon>
        <taxon>Actinomycetota</taxon>
        <taxon>Actinomycetes</taxon>
        <taxon>Mycobacteriales</taxon>
        <taxon>Mycobacteriaceae</taxon>
        <taxon>Mycolicibacterium</taxon>
    </lineage>
</organism>
<comment type="caution">
    <text evidence="7">The sequence shown here is derived from an EMBL/GenBank/DDBJ whole genome shotgun (WGS) entry which is preliminary data.</text>
</comment>
<dbReference type="PANTHER" id="PTHR30055">
    <property type="entry name" value="HTH-TYPE TRANSCRIPTIONAL REGULATOR RUTR"/>
    <property type="match status" value="1"/>
</dbReference>
<dbReference type="Gene3D" id="1.10.357.10">
    <property type="entry name" value="Tetracycline Repressor, domain 2"/>
    <property type="match status" value="1"/>
</dbReference>
<dbReference type="PATRIC" id="fig|1122247.3.peg.4214"/>
<dbReference type="InterPro" id="IPR050109">
    <property type="entry name" value="HTH-type_TetR-like_transc_reg"/>
</dbReference>
<reference evidence="7 8" key="1">
    <citation type="journal article" date="2012" name="J. Bacteriol.">
        <title>Genome sequence of Mycobacterium hassiacum DSM 44199, a rare source of heat-stable mycobacterial proteins.</title>
        <authorList>
            <person name="Tiago I."/>
            <person name="Maranha A."/>
            <person name="Mendes V."/>
            <person name="Alarico S."/>
            <person name="Moynihan P.J."/>
            <person name="Clarke A.J."/>
            <person name="Macedo-Ribeiro S."/>
            <person name="Pereira P.J."/>
            <person name="Empadinhas N."/>
        </authorList>
    </citation>
    <scope>NUCLEOTIDE SEQUENCE [LARGE SCALE GENOMIC DNA]</scope>
    <source>
        <strain evidence="8">DSM 44199 / CIP 105218 / JCM 12690 / 3849</strain>
    </source>
</reference>
<keyword evidence="3" id="KW-0804">Transcription</keyword>
<dbReference type="InterPro" id="IPR009057">
    <property type="entry name" value="Homeodomain-like_sf"/>
</dbReference>
<proteinExistence type="predicted"/>
<evidence type="ECO:0000256" key="4">
    <source>
        <dbReference type="PROSITE-ProRule" id="PRU00335"/>
    </source>
</evidence>
<feature type="domain" description="HTH tetR-type" evidence="6">
    <location>
        <begin position="70"/>
        <end position="130"/>
    </location>
</feature>
<dbReference type="AlphaFoldDB" id="K5BDS0"/>
<keyword evidence="8" id="KW-1185">Reference proteome</keyword>
<dbReference type="GO" id="GO:0000976">
    <property type="term" value="F:transcription cis-regulatory region binding"/>
    <property type="evidence" value="ECO:0007669"/>
    <property type="project" value="TreeGrafter"/>
</dbReference>
<dbReference type="GO" id="GO:0003700">
    <property type="term" value="F:DNA-binding transcription factor activity"/>
    <property type="evidence" value="ECO:0007669"/>
    <property type="project" value="TreeGrafter"/>
</dbReference>
<dbReference type="InterPro" id="IPR001647">
    <property type="entry name" value="HTH_TetR"/>
</dbReference>
<protein>
    <submittedName>
        <fullName evidence="7">Bacterial regulatory s, tetR family protein</fullName>
    </submittedName>
</protein>
<feature type="DNA-binding region" description="H-T-H motif" evidence="4">
    <location>
        <begin position="93"/>
        <end position="112"/>
    </location>
</feature>
<dbReference type="InterPro" id="IPR036271">
    <property type="entry name" value="Tet_transcr_reg_TetR-rel_C_sf"/>
</dbReference>
<dbReference type="RefSeq" id="WP_005631616.1">
    <property type="nucleotide sequence ID" value="NZ_AMRA01000123.1"/>
</dbReference>
<evidence type="ECO:0000256" key="2">
    <source>
        <dbReference type="ARBA" id="ARBA00023125"/>
    </source>
</evidence>
<accession>K5BDS0</accession>
<dbReference type="EMBL" id="AMRA01000123">
    <property type="protein sequence ID" value="EKF21656.1"/>
    <property type="molecule type" value="Genomic_DNA"/>
</dbReference>
<dbReference type="Pfam" id="PF00440">
    <property type="entry name" value="TetR_N"/>
    <property type="match status" value="1"/>
</dbReference>
<evidence type="ECO:0000313" key="8">
    <source>
        <dbReference type="Proteomes" id="UP000006265"/>
    </source>
</evidence>